<evidence type="ECO:0000256" key="1">
    <source>
        <dbReference type="ARBA" id="ARBA00006432"/>
    </source>
</evidence>
<dbReference type="Pfam" id="PF00501">
    <property type="entry name" value="AMP-binding"/>
    <property type="match status" value="1"/>
</dbReference>
<comment type="similarity">
    <text evidence="1">Belongs to the ATP-dependent AMP-binding enzyme family.</text>
</comment>
<feature type="domain" description="AMP-binding enzyme C-terminal" evidence="4">
    <location>
        <begin position="464"/>
        <end position="541"/>
    </location>
</feature>
<dbReference type="RefSeq" id="WP_352887838.1">
    <property type="nucleotide sequence ID" value="NZ_JBEPIJ010000004.1"/>
</dbReference>
<comment type="caution">
    <text evidence="5">The sequence shown here is derived from an EMBL/GenBank/DDBJ whole genome shotgun (WGS) entry which is preliminary data.</text>
</comment>
<dbReference type="PROSITE" id="PS00455">
    <property type="entry name" value="AMP_BINDING"/>
    <property type="match status" value="1"/>
</dbReference>
<dbReference type="InterPro" id="IPR045851">
    <property type="entry name" value="AMP-bd_C_sf"/>
</dbReference>
<dbReference type="InterPro" id="IPR000873">
    <property type="entry name" value="AMP-dep_synth/lig_dom"/>
</dbReference>
<dbReference type="Pfam" id="PF13193">
    <property type="entry name" value="AMP-binding_C"/>
    <property type="match status" value="1"/>
</dbReference>
<dbReference type="PANTHER" id="PTHR43201:SF5">
    <property type="entry name" value="MEDIUM-CHAIN ACYL-COA LIGASE ACSF2, MITOCHONDRIAL"/>
    <property type="match status" value="1"/>
</dbReference>
<accession>A0ABV2A7W2</accession>
<gene>
    <name evidence="5" type="ORF">ABSH63_04570</name>
</gene>
<keyword evidence="2" id="KW-0436">Ligase</keyword>
<sequence length="560" mass="61455">MSTRLTRDPSGWLTHTFDWQSIESRSCDVKMRNTTAATCLWEKAKERSDEVAIYFDDGSQLTYGQLAREVHVVAGALRGLGLEVGDRVSAQLPNWREFVSINLACCALGLVFNPIIPIYRGAELGFILRDAGTKVLFIPEEYRGLNYVETIRALRGNLPALEHVIVVRPASGVAALKQLGATGLETFLSARTDKSSIYPEVSPDHVKLLMYTSGTTGQPKGVLHTHNTLNRVVDNILALRQLGPADVMFMASPVTHVTGYSACEMPLTTEVKAAIMERWDKARAVDFIERTRSTFSVGATPFLHELVQECSQRANRLPTMKHFACGGAAVPPELIRQAHRVFEHCRCFRVYGSTEVPLVSQGVTERSLEELAATTDGRIFNYEVRVVSSEGAVLGHGQEGELLVRGPAMMVGYTDAESTRASLTDDGFFLTGDLGYVTEAGDVVITGRKKDLIIRGGENISAKEIEDVLHTHELIQEAAVVSMPHPRLGEGIAAYIKLSDPTRPVSLGDVAAHIESNGLARQKTPERIEFIEEFPRTASGKIRKDLLRQDIRTKLAGTGS</sequence>
<evidence type="ECO:0000313" key="6">
    <source>
        <dbReference type="Proteomes" id="UP001465331"/>
    </source>
</evidence>
<evidence type="ECO:0000256" key="2">
    <source>
        <dbReference type="ARBA" id="ARBA00022598"/>
    </source>
</evidence>
<reference evidence="5 6" key="1">
    <citation type="submission" date="2024-06" db="EMBL/GenBank/DDBJ databases">
        <authorList>
            <person name="Li Z."/>
            <person name="Jiang Y."/>
        </authorList>
    </citation>
    <scope>NUCLEOTIDE SEQUENCE [LARGE SCALE GENOMIC DNA]</scope>
    <source>
        <strain evidence="5 6">HSW-8</strain>
    </source>
</reference>
<dbReference type="Gene3D" id="3.30.300.30">
    <property type="match status" value="1"/>
</dbReference>
<proteinExistence type="inferred from homology"/>
<dbReference type="Gene3D" id="2.30.38.10">
    <property type="entry name" value="Luciferase, Domain 3"/>
    <property type="match status" value="1"/>
</dbReference>
<evidence type="ECO:0000259" key="3">
    <source>
        <dbReference type="Pfam" id="PF00501"/>
    </source>
</evidence>
<feature type="domain" description="AMP-dependent synthetase/ligase" evidence="3">
    <location>
        <begin position="41"/>
        <end position="413"/>
    </location>
</feature>
<dbReference type="InterPro" id="IPR025110">
    <property type="entry name" value="AMP-bd_C"/>
</dbReference>
<organism evidence="5 6">
    <name type="scientific">Sinimarinibacterium thermocellulolyticum</name>
    <dbReference type="NCBI Taxonomy" id="3170016"/>
    <lineage>
        <taxon>Bacteria</taxon>
        <taxon>Pseudomonadati</taxon>
        <taxon>Pseudomonadota</taxon>
        <taxon>Gammaproteobacteria</taxon>
        <taxon>Nevskiales</taxon>
        <taxon>Nevskiaceae</taxon>
        <taxon>Sinimarinibacterium</taxon>
    </lineage>
</organism>
<dbReference type="Proteomes" id="UP001465331">
    <property type="component" value="Unassembled WGS sequence"/>
</dbReference>
<name>A0ABV2A7W2_9GAMM</name>
<keyword evidence="6" id="KW-1185">Reference proteome</keyword>
<evidence type="ECO:0000259" key="4">
    <source>
        <dbReference type="Pfam" id="PF13193"/>
    </source>
</evidence>
<dbReference type="Gene3D" id="3.40.50.980">
    <property type="match status" value="2"/>
</dbReference>
<dbReference type="InterPro" id="IPR020845">
    <property type="entry name" value="AMP-binding_CS"/>
</dbReference>
<protein>
    <submittedName>
        <fullName evidence="5">AMP-binding protein</fullName>
    </submittedName>
</protein>
<dbReference type="SUPFAM" id="SSF56801">
    <property type="entry name" value="Acetyl-CoA synthetase-like"/>
    <property type="match status" value="1"/>
</dbReference>
<evidence type="ECO:0000313" key="5">
    <source>
        <dbReference type="EMBL" id="MES0873287.1"/>
    </source>
</evidence>
<dbReference type="PANTHER" id="PTHR43201">
    <property type="entry name" value="ACYL-COA SYNTHETASE"/>
    <property type="match status" value="1"/>
</dbReference>
<dbReference type="EMBL" id="JBEPIJ010000004">
    <property type="protein sequence ID" value="MES0873287.1"/>
    <property type="molecule type" value="Genomic_DNA"/>
</dbReference>